<dbReference type="PANTHER" id="PTHR30290:SF38">
    <property type="entry name" value="D,D-DIPEPTIDE-BINDING PERIPLASMIC PROTEIN DDPA-RELATED"/>
    <property type="match status" value="1"/>
</dbReference>
<dbReference type="PIRSF" id="PIRSF002741">
    <property type="entry name" value="MppA"/>
    <property type="match status" value="1"/>
</dbReference>
<dbReference type="InterPro" id="IPR000914">
    <property type="entry name" value="SBP_5_dom"/>
</dbReference>
<dbReference type="OrthoDB" id="9801799at2"/>
<dbReference type="RefSeq" id="WP_129528312.1">
    <property type="nucleotide sequence ID" value="NZ_UFQB01000012.1"/>
</dbReference>
<dbReference type="GO" id="GO:0030288">
    <property type="term" value="C:outer membrane-bounded periplasmic space"/>
    <property type="evidence" value="ECO:0007669"/>
    <property type="project" value="UniProtKB-ARBA"/>
</dbReference>
<dbReference type="GO" id="GO:0043190">
    <property type="term" value="C:ATP-binding cassette (ABC) transporter complex"/>
    <property type="evidence" value="ECO:0007669"/>
    <property type="project" value="InterPro"/>
</dbReference>
<dbReference type="InterPro" id="IPR039424">
    <property type="entry name" value="SBP_5"/>
</dbReference>
<evidence type="ECO:0000313" key="5">
    <source>
        <dbReference type="EMBL" id="SSW67470.1"/>
    </source>
</evidence>
<dbReference type="SUPFAM" id="SSF53850">
    <property type="entry name" value="Periplasmic binding protein-like II"/>
    <property type="match status" value="1"/>
</dbReference>
<dbReference type="GO" id="GO:1904680">
    <property type="term" value="F:peptide transmembrane transporter activity"/>
    <property type="evidence" value="ECO:0007669"/>
    <property type="project" value="TreeGrafter"/>
</dbReference>
<feature type="chain" id="PRO_5019128720" evidence="3">
    <location>
        <begin position="24"/>
        <end position="517"/>
    </location>
</feature>
<dbReference type="InterPro" id="IPR030678">
    <property type="entry name" value="Peptide/Ni-bd"/>
</dbReference>
<protein>
    <submittedName>
        <fullName evidence="5">Periplasmic dipeptide transport protein</fullName>
    </submittedName>
</protein>
<dbReference type="Pfam" id="PF00496">
    <property type="entry name" value="SBP_bac_5"/>
    <property type="match status" value="1"/>
</dbReference>
<evidence type="ECO:0000256" key="3">
    <source>
        <dbReference type="SAM" id="SignalP"/>
    </source>
</evidence>
<dbReference type="Gene3D" id="3.40.190.10">
    <property type="entry name" value="Periplasmic binding protein-like II"/>
    <property type="match status" value="1"/>
</dbReference>
<sequence>MKRPLYALTALATLLTAATPSLAATVLRVHQDADIRSSDPGVNRDANTDTVVLHTVEGLVGYNAKGQASPLLAEKIDVSEDGKTYTFHLRQGVTFHNGAPLTADDVVWSWNRYMNPKTGWRCLTDFDGRIGLKVESATAADPATVVFKLNKAAPLFLDSLARNDCGMTAITHRDSVKADGTWDKPIGTGPFRFAEWRRREYISLTRFENYANRPGQRDGYVGSKRPLVDEVRFLVISDPATAKTALASGAIDLMSKVPYSEVAELAQNQAIGTTVVPQLAPSTLTIQTRDKLLSNPYLRQAIAAALNYKELVAGVTYGLAEPNNSLVPVVSPYYGDAEKQGYAYDPAKAKALLAKAGYKGERIVISTNKRNLPNYDAAVITQAMLQQAGINADIEVLEWGAQQDKWQKGNYQMMSFSYSSRMDPALSYEAVTGDKATQPRKLWDDPGARALLDKATNTTAPAERQALLDQLHRLMLEQVPIIPLFNTLSTGAYRKNVKGFESSIFGTPQLWEVSKTD</sequence>
<dbReference type="Proteomes" id="UP000289184">
    <property type="component" value="Unassembled WGS sequence"/>
</dbReference>
<keyword evidence="2 3" id="KW-0732">Signal</keyword>
<dbReference type="Gene3D" id="3.10.105.10">
    <property type="entry name" value="Dipeptide-binding Protein, Domain 3"/>
    <property type="match status" value="1"/>
</dbReference>
<organism evidence="5 6">
    <name type="scientific">Achromobacter agilis</name>
    <dbReference type="NCBI Taxonomy" id="1353888"/>
    <lineage>
        <taxon>Bacteria</taxon>
        <taxon>Pseudomonadati</taxon>
        <taxon>Pseudomonadota</taxon>
        <taxon>Betaproteobacteria</taxon>
        <taxon>Burkholderiales</taxon>
        <taxon>Alcaligenaceae</taxon>
        <taxon>Achromobacter</taxon>
    </lineage>
</organism>
<comment type="similarity">
    <text evidence="1">Belongs to the bacterial solute-binding protein 5 family.</text>
</comment>
<evidence type="ECO:0000256" key="1">
    <source>
        <dbReference type="ARBA" id="ARBA00005695"/>
    </source>
</evidence>
<feature type="domain" description="Solute-binding protein family 5" evidence="4">
    <location>
        <begin position="69"/>
        <end position="427"/>
    </location>
</feature>
<dbReference type="EMBL" id="UFQB01000012">
    <property type="protein sequence ID" value="SSW67470.1"/>
    <property type="molecule type" value="Genomic_DNA"/>
</dbReference>
<reference evidence="5 6" key="1">
    <citation type="submission" date="2018-07" db="EMBL/GenBank/DDBJ databases">
        <authorList>
            <person name="Peeters C."/>
        </authorList>
    </citation>
    <scope>NUCLEOTIDE SEQUENCE [LARGE SCALE GENOMIC DNA]</scope>
    <source>
        <strain evidence="5 6">LMG 3411</strain>
    </source>
</reference>
<feature type="signal peptide" evidence="3">
    <location>
        <begin position="1"/>
        <end position="23"/>
    </location>
</feature>
<accession>A0A446CHW8</accession>
<dbReference type="Gene3D" id="3.90.76.10">
    <property type="entry name" value="Dipeptide-binding Protein, Domain 1"/>
    <property type="match status" value="1"/>
</dbReference>
<name>A0A446CHW8_9BURK</name>
<evidence type="ECO:0000313" key="6">
    <source>
        <dbReference type="Proteomes" id="UP000289184"/>
    </source>
</evidence>
<evidence type="ECO:0000256" key="2">
    <source>
        <dbReference type="ARBA" id="ARBA00022729"/>
    </source>
</evidence>
<keyword evidence="6" id="KW-1185">Reference proteome</keyword>
<dbReference type="PANTHER" id="PTHR30290">
    <property type="entry name" value="PERIPLASMIC BINDING COMPONENT OF ABC TRANSPORTER"/>
    <property type="match status" value="1"/>
</dbReference>
<evidence type="ECO:0000259" key="4">
    <source>
        <dbReference type="Pfam" id="PF00496"/>
    </source>
</evidence>
<dbReference type="AlphaFoldDB" id="A0A446CHW8"/>
<gene>
    <name evidence="5" type="primary">dppA_6</name>
    <name evidence="5" type="ORF">AGI3411_03133</name>
</gene>
<proteinExistence type="inferred from homology"/>
<dbReference type="GO" id="GO:0015833">
    <property type="term" value="P:peptide transport"/>
    <property type="evidence" value="ECO:0007669"/>
    <property type="project" value="TreeGrafter"/>
</dbReference>